<dbReference type="CDD" id="cd00156">
    <property type="entry name" value="REC"/>
    <property type="match status" value="1"/>
</dbReference>
<feature type="compositionally biased region" description="Low complexity" evidence="8">
    <location>
        <begin position="278"/>
        <end position="289"/>
    </location>
</feature>
<evidence type="ECO:0000256" key="7">
    <source>
        <dbReference type="PROSITE-ProRule" id="PRU01091"/>
    </source>
</evidence>
<dbReference type="SMART" id="SM00862">
    <property type="entry name" value="Trans_reg_C"/>
    <property type="match status" value="1"/>
</dbReference>
<reference evidence="11 12" key="1">
    <citation type="submission" date="2018-11" db="EMBL/GenBank/DDBJ databases">
        <title>The genome draft of YIM 96095.</title>
        <authorList>
            <person name="Tang S.-K."/>
            <person name="Chunyu W.-X."/>
            <person name="Feng Y.-Z."/>
        </authorList>
    </citation>
    <scope>NUCLEOTIDE SEQUENCE [LARGE SCALE GENOMIC DNA]</scope>
    <source>
        <strain evidence="11 12">YIM 96095</strain>
    </source>
</reference>
<feature type="region of interest" description="Disordered" evidence="8">
    <location>
        <begin position="1"/>
        <end position="41"/>
    </location>
</feature>
<dbReference type="Pfam" id="PF00486">
    <property type="entry name" value="Trans_reg_C"/>
    <property type="match status" value="1"/>
</dbReference>
<evidence type="ECO:0000256" key="8">
    <source>
        <dbReference type="SAM" id="MobiDB-lite"/>
    </source>
</evidence>
<dbReference type="GO" id="GO:0005829">
    <property type="term" value="C:cytosol"/>
    <property type="evidence" value="ECO:0007669"/>
    <property type="project" value="TreeGrafter"/>
</dbReference>
<dbReference type="SUPFAM" id="SSF46894">
    <property type="entry name" value="C-terminal effector domain of the bipartite response regulators"/>
    <property type="match status" value="1"/>
</dbReference>
<dbReference type="GO" id="GO:0000976">
    <property type="term" value="F:transcription cis-regulatory region binding"/>
    <property type="evidence" value="ECO:0007669"/>
    <property type="project" value="TreeGrafter"/>
</dbReference>
<evidence type="ECO:0000259" key="10">
    <source>
        <dbReference type="PROSITE" id="PS51755"/>
    </source>
</evidence>
<dbReference type="InterPro" id="IPR016032">
    <property type="entry name" value="Sig_transdc_resp-reg_C-effctor"/>
</dbReference>
<keyword evidence="1" id="KW-0597">Phosphoprotein</keyword>
<dbReference type="GO" id="GO:0032993">
    <property type="term" value="C:protein-DNA complex"/>
    <property type="evidence" value="ECO:0007669"/>
    <property type="project" value="TreeGrafter"/>
</dbReference>
<dbReference type="PANTHER" id="PTHR48111:SF1">
    <property type="entry name" value="TWO-COMPONENT RESPONSE REGULATOR ORR33"/>
    <property type="match status" value="1"/>
</dbReference>
<keyword evidence="5" id="KW-0804">Transcription</keyword>
<feature type="domain" description="OmpR/PhoB-type" evidence="10">
    <location>
        <begin position="164"/>
        <end position="263"/>
    </location>
</feature>
<feature type="domain" description="Response regulatory" evidence="9">
    <location>
        <begin position="42"/>
        <end position="155"/>
    </location>
</feature>
<name>A0A3N0E8Z6_9ACTN</name>
<comment type="caution">
    <text evidence="11">The sequence shown here is derived from an EMBL/GenBank/DDBJ whole genome shotgun (WGS) entry which is preliminary data.</text>
</comment>
<proteinExistence type="predicted"/>
<keyword evidence="12" id="KW-1185">Reference proteome</keyword>
<keyword evidence="4 7" id="KW-0238">DNA-binding</keyword>
<evidence type="ECO:0000256" key="6">
    <source>
        <dbReference type="PROSITE-ProRule" id="PRU00169"/>
    </source>
</evidence>
<gene>
    <name evidence="11" type="ORF">EFW17_12250</name>
</gene>
<evidence type="ECO:0000259" key="9">
    <source>
        <dbReference type="PROSITE" id="PS50110"/>
    </source>
</evidence>
<dbReference type="Proteomes" id="UP000269198">
    <property type="component" value="Unassembled WGS sequence"/>
</dbReference>
<evidence type="ECO:0000313" key="12">
    <source>
        <dbReference type="Proteomes" id="UP000269198"/>
    </source>
</evidence>
<dbReference type="SUPFAM" id="SSF52172">
    <property type="entry name" value="CheY-like"/>
    <property type="match status" value="1"/>
</dbReference>
<dbReference type="InterPro" id="IPR036388">
    <property type="entry name" value="WH-like_DNA-bd_sf"/>
</dbReference>
<feature type="compositionally biased region" description="Pro residues" evidence="8">
    <location>
        <begin position="268"/>
        <end position="277"/>
    </location>
</feature>
<dbReference type="GO" id="GO:0000156">
    <property type="term" value="F:phosphorelay response regulator activity"/>
    <property type="evidence" value="ECO:0007669"/>
    <property type="project" value="TreeGrafter"/>
</dbReference>
<dbReference type="Gene3D" id="1.10.10.10">
    <property type="entry name" value="Winged helix-like DNA-binding domain superfamily/Winged helix DNA-binding domain"/>
    <property type="match status" value="1"/>
</dbReference>
<dbReference type="PANTHER" id="PTHR48111">
    <property type="entry name" value="REGULATOR OF RPOS"/>
    <property type="match status" value="1"/>
</dbReference>
<dbReference type="AlphaFoldDB" id="A0A3N0E8Z6"/>
<accession>A0A3N0E8Z6</accession>
<keyword evidence="3" id="KW-0805">Transcription regulation</keyword>
<dbReference type="GO" id="GO:0006355">
    <property type="term" value="P:regulation of DNA-templated transcription"/>
    <property type="evidence" value="ECO:0007669"/>
    <property type="project" value="InterPro"/>
</dbReference>
<dbReference type="InterPro" id="IPR001867">
    <property type="entry name" value="OmpR/PhoB-type_DNA-bd"/>
</dbReference>
<feature type="DNA-binding region" description="OmpR/PhoB-type" evidence="7">
    <location>
        <begin position="164"/>
        <end position="263"/>
    </location>
</feature>
<dbReference type="PROSITE" id="PS51755">
    <property type="entry name" value="OMPR_PHOB"/>
    <property type="match status" value="1"/>
</dbReference>
<dbReference type="CDD" id="cd00383">
    <property type="entry name" value="trans_reg_C"/>
    <property type="match status" value="1"/>
</dbReference>
<sequence>MHDETGSGKRQHNNSAGQGGTVTLSTGAEDTPRQSASAGGSRLLLAESDPDVGSDLLLRLAPHRVDVTVCTDGAEALFRAGLLRPDLVLVSADIELVRSDRVIALLRRGLGVPIIAGVQPGTADEGVTMLQAGATACVLRPYQTDELLTLIRSAHANAATEPSDGPLRTGPISLDPVRHQAWHADEPLSLPLREFELLHYLMRNAGRVISRDELCQRIWSNDRQLAANTITVHIRRLRQRLGDNVTHPHLIRTVRGVGYLLDVSPTAVPGPTPPTGEPGPTRTSGTGEP</sequence>
<dbReference type="InterPro" id="IPR039420">
    <property type="entry name" value="WalR-like"/>
</dbReference>
<evidence type="ECO:0000256" key="4">
    <source>
        <dbReference type="ARBA" id="ARBA00023125"/>
    </source>
</evidence>
<feature type="compositionally biased region" description="Polar residues" evidence="8">
    <location>
        <begin position="13"/>
        <end position="38"/>
    </location>
</feature>
<keyword evidence="2" id="KW-0902">Two-component regulatory system</keyword>
<comment type="caution">
    <text evidence="6">Lacks conserved residue(s) required for the propagation of feature annotation.</text>
</comment>
<protein>
    <submittedName>
        <fullName evidence="11">DNA-binding response regulator</fullName>
    </submittedName>
</protein>
<evidence type="ECO:0000256" key="2">
    <source>
        <dbReference type="ARBA" id="ARBA00023012"/>
    </source>
</evidence>
<dbReference type="InterPro" id="IPR001789">
    <property type="entry name" value="Sig_transdc_resp-reg_receiver"/>
</dbReference>
<dbReference type="EMBL" id="RJMB01000011">
    <property type="protein sequence ID" value="RNL84325.1"/>
    <property type="molecule type" value="Genomic_DNA"/>
</dbReference>
<feature type="region of interest" description="Disordered" evidence="8">
    <location>
        <begin position="265"/>
        <end position="289"/>
    </location>
</feature>
<dbReference type="InterPro" id="IPR011006">
    <property type="entry name" value="CheY-like_superfamily"/>
</dbReference>
<organism evidence="11 12">
    <name type="scientific">Halostreptopolyspora alba</name>
    <dbReference type="NCBI Taxonomy" id="2487137"/>
    <lineage>
        <taxon>Bacteria</taxon>
        <taxon>Bacillati</taxon>
        <taxon>Actinomycetota</taxon>
        <taxon>Actinomycetes</taxon>
        <taxon>Streptosporangiales</taxon>
        <taxon>Nocardiopsidaceae</taxon>
        <taxon>Halostreptopolyspora</taxon>
    </lineage>
</organism>
<dbReference type="PROSITE" id="PS50110">
    <property type="entry name" value="RESPONSE_REGULATORY"/>
    <property type="match status" value="1"/>
</dbReference>
<dbReference type="Gene3D" id="3.40.50.2300">
    <property type="match status" value="1"/>
</dbReference>
<evidence type="ECO:0000256" key="3">
    <source>
        <dbReference type="ARBA" id="ARBA00023015"/>
    </source>
</evidence>
<evidence type="ECO:0000256" key="1">
    <source>
        <dbReference type="ARBA" id="ARBA00022553"/>
    </source>
</evidence>
<evidence type="ECO:0000313" key="11">
    <source>
        <dbReference type="EMBL" id="RNL84325.1"/>
    </source>
</evidence>
<evidence type="ECO:0000256" key="5">
    <source>
        <dbReference type="ARBA" id="ARBA00023163"/>
    </source>
</evidence>